<evidence type="ECO:0000256" key="1">
    <source>
        <dbReference type="ARBA" id="ARBA00022729"/>
    </source>
</evidence>
<dbReference type="Pfam" id="PF18962">
    <property type="entry name" value="Por_Secre_tail"/>
    <property type="match status" value="1"/>
</dbReference>
<protein>
    <recommendedName>
        <fullName evidence="3">Secretion system C-terminal sorting domain-containing protein</fullName>
    </recommendedName>
</protein>
<organism evidence="4 5">
    <name type="scientific">Flavivirga eckloniae</name>
    <dbReference type="NCBI Taxonomy" id="1803846"/>
    <lineage>
        <taxon>Bacteria</taxon>
        <taxon>Pseudomonadati</taxon>
        <taxon>Bacteroidota</taxon>
        <taxon>Flavobacteriia</taxon>
        <taxon>Flavobacteriales</taxon>
        <taxon>Flavobacteriaceae</taxon>
        <taxon>Flavivirga</taxon>
    </lineage>
</organism>
<dbReference type="OrthoDB" id="6331147at2"/>
<dbReference type="InterPro" id="IPR026444">
    <property type="entry name" value="Secre_tail"/>
</dbReference>
<proteinExistence type="predicted"/>
<accession>A0A2K9PR79</accession>
<name>A0A2K9PR79_9FLAO</name>
<evidence type="ECO:0000313" key="4">
    <source>
        <dbReference type="EMBL" id="AUP79564.1"/>
    </source>
</evidence>
<keyword evidence="1 2" id="KW-0732">Signal</keyword>
<sequence length="299" mass="31513">MKTKNYFLGLTALLAVTTINAQSFGVDITLAESAGVYASLGGTTASPGFNVPANATAVVPSATAGTTSDVTFTMVEGGPTRDRAGSLSDVLRDFVFGSATLTVQISGLDDNTEYTIESFHLEGLELYPARMSVELREVGGGVVGAAQIIDNNPPSPTDADDINKTGWVFTTGVGKDYEIVSTWLANLQDDPPGGVTGGPQTRNRFNGVLVSTGNVLSTSNIGEVKKFNVSPNPFQESFNLNTSSQSSYTKAIIYDSIGREVNSIDANESEITVNGPSGIYFLVLYNQGNVIATKKLLKK</sequence>
<reference evidence="4 5" key="1">
    <citation type="submission" date="2018-01" db="EMBL/GenBank/DDBJ databases">
        <title>Complete genome sequence of Flavivirga eckloniae ECD14 isolated from seaweed Ecklonia cava.</title>
        <authorList>
            <person name="Lee J.H."/>
            <person name="Baik K.S."/>
            <person name="Seong C.N."/>
        </authorList>
    </citation>
    <scope>NUCLEOTIDE SEQUENCE [LARGE SCALE GENOMIC DNA]</scope>
    <source>
        <strain evidence="4 5">ECD14</strain>
    </source>
</reference>
<evidence type="ECO:0000259" key="3">
    <source>
        <dbReference type="Pfam" id="PF18962"/>
    </source>
</evidence>
<evidence type="ECO:0000256" key="2">
    <source>
        <dbReference type="SAM" id="SignalP"/>
    </source>
</evidence>
<feature type="domain" description="Secretion system C-terminal sorting" evidence="3">
    <location>
        <begin position="230"/>
        <end position="296"/>
    </location>
</feature>
<gene>
    <name evidence="4" type="ORF">C1H87_12935</name>
</gene>
<keyword evidence="5" id="KW-1185">Reference proteome</keyword>
<dbReference type="KEGG" id="fek:C1H87_12935"/>
<dbReference type="AlphaFoldDB" id="A0A2K9PR79"/>
<dbReference type="NCBIfam" id="TIGR04183">
    <property type="entry name" value="Por_Secre_tail"/>
    <property type="match status" value="1"/>
</dbReference>
<evidence type="ECO:0000313" key="5">
    <source>
        <dbReference type="Proteomes" id="UP000235826"/>
    </source>
</evidence>
<feature type="signal peptide" evidence="2">
    <location>
        <begin position="1"/>
        <end position="21"/>
    </location>
</feature>
<dbReference type="Proteomes" id="UP000235826">
    <property type="component" value="Chromosome"/>
</dbReference>
<feature type="chain" id="PRO_5014642719" description="Secretion system C-terminal sorting domain-containing protein" evidence="2">
    <location>
        <begin position="22"/>
        <end position="299"/>
    </location>
</feature>
<dbReference type="RefSeq" id="WP_102756218.1">
    <property type="nucleotide sequence ID" value="NZ_CP025791.1"/>
</dbReference>
<dbReference type="EMBL" id="CP025791">
    <property type="protein sequence ID" value="AUP79564.1"/>
    <property type="molecule type" value="Genomic_DNA"/>
</dbReference>